<accession>A0ABM6WRK1</accession>
<dbReference type="InterPro" id="IPR000835">
    <property type="entry name" value="HTH_MarR-typ"/>
</dbReference>
<dbReference type="SMART" id="SM00347">
    <property type="entry name" value="HTH_MARR"/>
    <property type="match status" value="1"/>
</dbReference>
<evidence type="ECO:0000313" key="3">
    <source>
        <dbReference type="Proteomes" id="UP000249922"/>
    </source>
</evidence>
<dbReference type="PANTHER" id="PTHR33164">
    <property type="entry name" value="TRANSCRIPTIONAL REGULATOR, MARR FAMILY"/>
    <property type="match status" value="1"/>
</dbReference>
<dbReference type="EMBL" id="CP030239">
    <property type="protein sequence ID" value="AWX93189.1"/>
    <property type="molecule type" value="Genomic_DNA"/>
</dbReference>
<reference evidence="2 3" key="1">
    <citation type="submission" date="2018-06" db="EMBL/GenBank/DDBJ databases">
        <title>Complete genome sequence of Paracoccus mutanolyticus strain RSP-02 isolated from cellulosic waste.</title>
        <authorList>
            <person name="Amrutha R.N."/>
            <person name="Shrivastav A."/>
            <person name="Buddana S.K."/>
            <person name="Deshpande U."/>
            <person name="Prakasham R.S."/>
        </authorList>
    </citation>
    <scope>NUCLEOTIDE SEQUENCE [LARGE SCALE GENOMIC DNA]</scope>
    <source>
        <strain evidence="2 3">RSP-02</strain>
    </source>
</reference>
<protein>
    <submittedName>
        <fullName evidence="2">MarR family transcriptional regulator</fullName>
    </submittedName>
</protein>
<dbReference type="Proteomes" id="UP000249922">
    <property type="component" value="Chromosome"/>
</dbReference>
<dbReference type="PANTHER" id="PTHR33164:SF43">
    <property type="entry name" value="HTH-TYPE TRANSCRIPTIONAL REPRESSOR YETL"/>
    <property type="match status" value="1"/>
</dbReference>
<dbReference type="InterPro" id="IPR036390">
    <property type="entry name" value="WH_DNA-bd_sf"/>
</dbReference>
<dbReference type="InterPro" id="IPR036388">
    <property type="entry name" value="WH-like_DNA-bd_sf"/>
</dbReference>
<organism evidence="2 3">
    <name type="scientific">Paracoccus mutanolyticus</name>
    <dbReference type="NCBI Taxonomy" id="1499308"/>
    <lineage>
        <taxon>Bacteria</taxon>
        <taxon>Pseudomonadati</taxon>
        <taxon>Pseudomonadota</taxon>
        <taxon>Alphaproteobacteria</taxon>
        <taxon>Rhodobacterales</taxon>
        <taxon>Paracoccaceae</taxon>
        <taxon>Paracoccus</taxon>
    </lineage>
</organism>
<evidence type="ECO:0000313" key="2">
    <source>
        <dbReference type="EMBL" id="AWX93189.1"/>
    </source>
</evidence>
<dbReference type="InterPro" id="IPR039422">
    <property type="entry name" value="MarR/SlyA-like"/>
</dbReference>
<dbReference type="Gene3D" id="1.10.10.10">
    <property type="entry name" value="Winged helix-like DNA-binding domain superfamily/Winged helix DNA-binding domain"/>
    <property type="match status" value="1"/>
</dbReference>
<feature type="domain" description="HTH marR-type" evidence="1">
    <location>
        <begin position="5"/>
        <end position="141"/>
    </location>
</feature>
<keyword evidence="3" id="KW-1185">Reference proteome</keyword>
<name>A0ABM6WRK1_9RHOB</name>
<evidence type="ECO:0000259" key="1">
    <source>
        <dbReference type="PROSITE" id="PS50995"/>
    </source>
</evidence>
<dbReference type="PRINTS" id="PR00598">
    <property type="entry name" value="HTHMARR"/>
</dbReference>
<dbReference type="PROSITE" id="PS50995">
    <property type="entry name" value="HTH_MARR_2"/>
    <property type="match status" value="1"/>
</dbReference>
<sequence>MTHRPMTLFEEIISLTRSIRAAFETRVRRLDLTYARARLLTAIGRSPGASQAELAAEMGIETPTLKRLLDALEAQGLAERRPLEGDARKHAVFLTDTSRIEPCCASCRGRGQPDRRRGPRDLAATRRVLATMTRNADRLRQP</sequence>
<gene>
    <name evidence="2" type="ORF">DPM13_08600</name>
</gene>
<dbReference type="SUPFAM" id="SSF46785">
    <property type="entry name" value="Winged helix' DNA-binding domain"/>
    <property type="match status" value="1"/>
</dbReference>
<dbReference type="Pfam" id="PF12802">
    <property type="entry name" value="MarR_2"/>
    <property type="match status" value="1"/>
</dbReference>
<proteinExistence type="predicted"/>